<dbReference type="GO" id="GO:0060340">
    <property type="term" value="P:positive regulation of type I interferon-mediated signaling pathway"/>
    <property type="evidence" value="ECO:0007669"/>
    <property type="project" value="TreeGrafter"/>
</dbReference>
<dbReference type="PROSITE" id="PS50089">
    <property type="entry name" value="ZF_RING_2"/>
    <property type="match status" value="1"/>
</dbReference>
<dbReference type="InterPro" id="IPR018957">
    <property type="entry name" value="Znf_C3HC4_RING-type"/>
</dbReference>
<evidence type="ECO:0000256" key="3">
    <source>
        <dbReference type="ARBA" id="ARBA00022833"/>
    </source>
</evidence>
<feature type="domain" description="RING-type" evidence="6">
    <location>
        <begin position="18"/>
        <end position="59"/>
    </location>
</feature>
<dbReference type="InterPro" id="IPR000315">
    <property type="entry name" value="Znf_B-box"/>
</dbReference>
<dbReference type="GO" id="GO:0008270">
    <property type="term" value="F:zinc ion binding"/>
    <property type="evidence" value="ECO:0007669"/>
    <property type="project" value="UniProtKB-KW"/>
</dbReference>
<evidence type="ECO:0000256" key="5">
    <source>
        <dbReference type="SAM" id="Coils"/>
    </source>
</evidence>
<dbReference type="EMBL" id="JAIZAY010000006">
    <property type="protein sequence ID" value="KAJ8040068.1"/>
    <property type="molecule type" value="Genomic_DNA"/>
</dbReference>
<evidence type="ECO:0000256" key="2">
    <source>
        <dbReference type="ARBA" id="ARBA00022771"/>
    </source>
</evidence>
<dbReference type="SMART" id="SM00184">
    <property type="entry name" value="RING"/>
    <property type="match status" value="1"/>
</dbReference>
<dbReference type="PANTHER" id="PTHR25462:SF299">
    <property type="entry name" value="E3 UBIQUITIN-PROTEIN LIGASE TRIM56"/>
    <property type="match status" value="1"/>
</dbReference>
<dbReference type="SUPFAM" id="SSF101898">
    <property type="entry name" value="NHL repeat"/>
    <property type="match status" value="1"/>
</dbReference>
<dbReference type="PROSITE" id="PS00518">
    <property type="entry name" value="ZF_RING_1"/>
    <property type="match status" value="1"/>
</dbReference>
<dbReference type="AlphaFoldDB" id="A0A9Q1C684"/>
<evidence type="ECO:0000256" key="4">
    <source>
        <dbReference type="PROSITE-ProRule" id="PRU00024"/>
    </source>
</evidence>
<evidence type="ECO:0000259" key="6">
    <source>
        <dbReference type="PROSITE" id="PS50089"/>
    </source>
</evidence>
<comment type="caution">
    <text evidence="8">The sequence shown here is derived from an EMBL/GenBank/DDBJ whole genome shotgun (WGS) entry which is preliminary data.</text>
</comment>
<dbReference type="OrthoDB" id="10250935at2759"/>
<evidence type="ECO:0000313" key="9">
    <source>
        <dbReference type="Proteomes" id="UP001152320"/>
    </source>
</evidence>
<evidence type="ECO:0000313" key="8">
    <source>
        <dbReference type="EMBL" id="KAJ8040068.1"/>
    </source>
</evidence>
<dbReference type="SUPFAM" id="SSF57845">
    <property type="entry name" value="B-box zinc-binding domain"/>
    <property type="match status" value="1"/>
</dbReference>
<dbReference type="GO" id="GO:0005654">
    <property type="term" value="C:nucleoplasm"/>
    <property type="evidence" value="ECO:0007669"/>
    <property type="project" value="TreeGrafter"/>
</dbReference>
<dbReference type="GO" id="GO:0061630">
    <property type="term" value="F:ubiquitin protein ligase activity"/>
    <property type="evidence" value="ECO:0007669"/>
    <property type="project" value="TreeGrafter"/>
</dbReference>
<dbReference type="Proteomes" id="UP001152320">
    <property type="component" value="Chromosome 6"/>
</dbReference>
<feature type="coiled-coil region" evidence="5">
    <location>
        <begin position="287"/>
        <end position="347"/>
    </location>
</feature>
<evidence type="ECO:0000259" key="7">
    <source>
        <dbReference type="PROSITE" id="PS50119"/>
    </source>
</evidence>
<dbReference type="Gene3D" id="2.120.10.30">
    <property type="entry name" value="TolB, C-terminal domain"/>
    <property type="match status" value="1"/>
</dbReference>
<dbReference type="SUPFAM" id="SSF57850">
    <property type="entry name" value="RING/U-box"/>
    <property type="match status" value="1"/>
</dbReference>
<dbReference type="GO" id="GO:0045087">
    <property type="term" value="P:innate immune response"/>
    <property type="evidence" value="ECO:0007669"/>
    <property type="project" value="TreeGrafter"/>
</dbReference>
<dbReference type="Pfam" id="PF00097">
    <property type="entry name" value="zf-C3HC4"/>
    <property type="match status" value="1"/>
</dbReference>
<keyword evidence="1" id="KW-0479">Metal-binding</keyword>
<dbReference type="Gene3D" id="3.30.40.10">
    <property type="entry name" value="Zinc/RING finger domain, C3HC4 (zinc finger)"/>
    <property type="match status" value="1"/>
</dbReference>
<keyword evidence="9" id="KW-1185">Reference proteome</keyword>
<dbReference type="Gene3D" id="3.30.160.60">
    <property type="entry name" value="Classic Zinc Finger"/>
    <property type="match status" value="1"/>
</dbReference>
<sequence length="725" mass="81980">MAAATSDWDDIDEKFLQCPICLDRLHEPKQLTCLHRLCSGCLEKVLQDCLGVFKCPECREEIAVPEDGVAGFKTDFHLKNIIEFIRLKKSLVENNEAQECYSCSKREQVSAYCLKCSGFLCKACHRFHLTSKITKDHLPSILDLKDPAIHKLGIAKLSQLVDSPRCLKHPENIMRLCCATCSYDLICVICVHGDHVGHDTEDIDKIAQENTANLEDNMALLRGYEGNIYNLRQEAKSVAKNTVSFSEKQIGMLKECHAHQENLLERIRQSILLSRDNQINEIDNKYEKSMSELKTRMEKEIEQVRAKYEVNFKEQDDKRGNLLEKVEEKANDELQVLEKQTQKVNKHFKDAEKVLQTHRKETDRRFIAASEHSENIIKRYENLIATASSILAADNNWTAVRCIPEICSAVTPIIEQMTNTFTVLNKISQSPPSDILLPVDVTSFKISNRESIINIKCNDRVEDAIVGLVNVPGQGVIISRQLRSKVAYLQCIDLRGKVLWRDFPKRRLRISKSNVEVCKMRAAVRCFPKATTALDTGVKRRSLRRVHLNDVIDHWPTDRSLQCVTTDSMNKYVFAGFRDCRDIHVFNDTLRHVTTFSLPPEMKYPSALAVLVEGLLIVCDSSGKKVISVNMKGEVQSTYFLPLLGKGIAQNVCTDSKDNVYVLLSVDDFTSAVVQYCQTGGQPVASLHVPGDMVHITVTQDKQEEKLLLGGSDGVTILVYPTIPL</sequence>
<name>A0A9Q1C684_HOLLE</name>
<dbReference type="PROSITE" id="PS50119">
    <property type="entry name" value="ZF_BBOX"/>
    <property type="match status" value="1"/>
</dbReference>
<dbReference type="InterPro" id="IPR001841">
    <property type="entry name" value="Znf_RING"/>
</dbReference>
<dbReference type="InterPro" id="IPR047153">
    <property type="entry name" value="TRIM45/56/19-like"/>
</dbReference>
<keyword evidence="3" id="KW-0862">Zinc</keyword>
<dbReference type="InterPro" id="IPR011042">
    <property type="entry name" value="6-blade_b-propeller_TolB-like"/>
</dbReference>
<accession>A0A9Q1C684</accession>
<proteinExistence type="predicted"/>
<protein>
    <submittedName>
        <fullName evidence="8">E3 ubiquitin-protein ligase TRIM56</fullName>
    </submittedName>
</protein>
<reference evidence="8" key="1">
    <citation type="submission" date="2021-10" db="EMBL/GenBank/DDBJ databases">
        <title>Tropical sea cucumber genome reveals ecological adaptation and Cuvierian tubules defense mechanism.</title>
        <authorList>
            <person name="Chen T."/>
        </authorList>
    </citation>
    <scope>NUCLEOTIDE SEQUENCE</scope>
    <source>
        <strain evidence="8">Nanhai2018</strain>
        <tissue evidence="8">Muscle</tissue>
    </source>
</reference>
<organism evidence="8 9">
    <name type="scientific">Holothuria leucospilota</name>
    <name type="common">Black long sea cucumber</name>
    <name type="synonym">Mertensiothuria leucospilota</name>
    <dbReference type="NCBI Taxonomy" id="206669"/>
    <lineage>
        <taxon>Eukaryota</taxon>
        <taxon>Metazoa</taxon>
        <taxon>Echinodermata</taxon>
        <taxon>Eleutherozoa</taxon>
        <taxon>Echinozoa</taxon>
        <taxon>Holothuroidea</taxon>
        <taxon>Aspidochirotacea</taxon>
        <taxon>Aspidochirotida</taxon>
        <taxon>Holothuriidae</taxon>
        <taxon>Holothuria</taxon>
    </lineage>
</organism>
<evidence type="ECO:0000256" key="1">
    <source>
        <dbReference type="ARBA" id="ARBA00022723"/>
    </source>
</evidence>
<dbReference type="InterPro" id="IPR017907">
    <property type="entry name" value="Znf_RING_CS"/>
</dbReference>
<dbReference type="PANTHER" id="PTHR25462">
    <property type="entry name" value="BONUS, ISOFORM C-RELATED"/>
    <property type="match status" value="1"/>
</dbReference>
<feature type="domain" description="B box-type" evidence="7">
    <location>
        <begin position="95"/>
        <end position="137"/>
    </location>
</feature>
<keyword evidence="2 4" id="KW-0863">Zinc-finger</keyword>
<keyword evidence="5" id="KW-0175">Coiled coil</keyword>
<dbReference type="InterPro" id="IPR013083">
    <property type="entry name" value="Znf_RING/FYVE/PHD"/>
</dbReference>
<gene>
    <name evidence="8" type="ORF">HOLleu_14260</name>
</gene>